<accession>A0ABV6BUU5</accession>
<sequence length="199" mass="22984">MDYKDAANTIINLKNRDLELRDRLLQRGELSEGYNKEMEAMHNKNALILEGIIDKIGYPGIDKVGKEASEAAWLIIQHAIGQPRFLKRCLNLLEHAVDQNKADPKNLAHLADRIAVFEDNPQLYGTQFDWDAAGELSPNTFDDIQKVNRRRKNIGLNSLEEQTEIIRNRIKNENQAPPADFEQRKHKFNEWRKAAGWIK</sequence>
<evidence type="ECO:0000313" key="2">
    <source>
        <dbReference type="Proteomes" id="UP001589734"/>
    </source>
</evidence>
<dbReference type="Proteomes" id="UP001589734">
    <property type="component" value="Unassembled WGS sequence"/>
</dbReference>
<protein>
    <submittedName>
        <fullName evidence="1">DUF6624 domain-containing protein</fullName>
    </submittedName>
</protein>
<evidence type="ECO:0000313" key="1">
    <source>
        <dbReference type="EMBL" id="MFC0077802.1"/>
    </source>
</evidence>
<dbReference type="RefSeq" id="WP_379686570.1">
    <property type="nucleotide sequence ID" value="NZ_JBHLYW010000009.1"/>
</dbReference>
<dbReference type="Pfam" id="PF20329">
    <property type="entry name" value="DUF6624"/>
    <property type="match status" value="1"/>
</dbReference>
<reference evidence="1 2" key="1">
    <citation type="submission" date="2024-09" db="EMBL/GenBank/DDBJ databases">
        <authorList>
            <person name="Sun Q."/>
            <person name="Mori K."/>
        </authorList>
    </citation>
    <scope>NUCLEOTIDE SEQUENCE [LARGE SCALE GENOMIC DNA]</scope>
    <source>
        <strain evidence="1 2">CGMCC 1.12926</strain>
    </source>
</reference>
<comment type="caution">
    <text evidence="1">The sequence shown here is derived from an EMBL/GenBank/DDBJ whole genome shotgun (WGS) entry which is preliminary data.</text>
</comment>
<dbReference type="InterPro" id="IPR046732">
    <property type="entry name" value="DUF6624"/>
</dbReference>
<name>A0ABV6BUU5_9FLAO</name>
<proteinExistence type="predicted"/>
<keyword evidence="2" id="KW-1185">Reference proteome</keyword>
<dbReference type="EMBL" id="JBHLYW010000009">
    <property type="protein sequence ID" value="MFC0077802.1"/>
    <property type="molecule type" value="Genomic_DNA"/>
</dbReference>
<organism evidence="1 2">
    <name type="scientific">Flavobacterium procerum</name>
    <dbReference type="NCBI Taxonomy" id="1455569"/>
    <lineage>
        <taxon>Bacteria</taxon>
        <taxon>Pseudomonadati</taxon>
        <taxon>Bacteroidota</taxon>
        <taxon>Flavobacteriia</taxon>
        <taxon>Flavobacteriales</taxon>
        <taxon>Flavobacteriaceae</taxon>
        <taxon>Flavobacterium</taxon>
    </lineage>
</organism>
<gene>
    <name evidence="1" type="ORF">ACFFLS_12195</name>
</gene>